<comment type="caution">
    <text evidence="2">The sequence shown here is derived from an EMBL/GenBank/DDBJ whole genome shotgun (WGS) entry which is preliminary data.</text>
</comment>
<evidence type="ECO:0000313" key="3">
    <source>
        <dbReference type="Proteomes" id="UP001148203"/>
    </source>
</evidence>
<organism evidence="2 3">
    <name type="scientific">Pseudomonas fontis</name>
    <dbReference type="NCBI Taxonomy" id="2942633"/>
    <lineage>
        <taxon>Bacteria</taxon>
        <taxon>Pseudomonadati</taxon>
        <taxon>Pseudomonadota</taxon>
        <taxon>Gammaproteobacteria</taxon>
        <taxon>Pseudomonadales</taxon>
        <taxon>Pseudomonadaceae</taxon>
        <taxon>Pseudomonas</taxon>
    </lineage>
</organism>
<gene>
    <name evidence="2" type="ORF">M5G11_23255</name>
</gene>
<keyword evidence="3" id="KW-1185">Reference proteome</keyword>
<keyword evidence="1" id="KW-0732">Signal</keyword>
<reference evidence="2 3" key="1">
    <citation type="submission" date="2022-05" db="EMBL/GenBank/DDBJ databases">
        <title>Novel Pseudomonas spp. Isolated from a Rainbow Trout Aquaculture Facility.</title>
        <authorList>
            <person name="Testerman T."/>
            <person name="Graf J."/>
        </authorList>
    </citation>
    <scope>NUCLEOTIDE SEQUENCE [LARGE SCALE GENOMIC DNA]</scope>
    <source>
        <strain evidence="2 3">ID681</strain>
    </source>
</reference>
<evidence type="ECO:0000256" key="1">
    <source>
        <dbReference type="SAM" id="SignalP"/>
    </source>
</evidence>
<dbReference type="RefSeq" id="WP_273914000.1">
    <property type="nucleotide sequence ID" value="NZ_JAMDGX010000126.1"/>
</dbReference>
<name>A0ABT5NZ09_9PSED</name>
<evidence type="ECO:0000313" key="2">
    <source>
        <dbReference type="EMBL" id="MDD0993448.1"/>
    </source>
</evidence>
<feature type="signal peptide" evidence="1">
    <location>
        <begin position="1"/>
        <end position="15"/>
    </location>
</feature>
<dbReference type="EMBL" id="JAMDGY010000092">
    <property type="protein sequence ID" value="MDD0993448.1"/>
    <property type="molecule type" value="Genomic_DNA"/>
</dbReference>
<accession>A0ABT5NZ09</accession>
<dbReference type="Proteomes" id="UP001148203">
    <property type="component" value="Unassembled WGS sequence"/>
</dbReference>
<proteinExistence type="predicted"/>
<protein>
    <recommendedName>
        <fullName evidence="4">DUF1120 domain-containing protein</fullName>
    </recommendedName>
</protein>
<feature type="chain" id="PRO_5047412660" description="DUF1120 domain-containing protein" evidence="1">
    <location>
        <begin position="16"/>
        <end position="200"/>
    </location>
</feature>
<evidence type="ECO:0008006" key="4">
    <source>
        <dbReference type="Google" id="ProtNLM"/>
    </source>
</evidence>
<sequence>MFVPVFLCSAGSAFAAGSAALQVTGKIAPSACHLSISNVEVDVGHHTPHSEGHYPEASGIPLTELSISCAAPMGVKLLMSSTAPVQAAALTGWSQNGSGVSALDVGGVLMLDGEPGFMAYSSQDANWKDSRVDGVSYLQPMPYLKNTFVKTSTATSVAPTAFKNAVIDMHINLGRINQKVDFSKGEIKLDQTLAFEIEYM</sequence>